<dbReference type="Proteomes" id="UP000029078">
    <property type="component" value="Unassembled WGS sequence"/>
</dbReference>
<dbReference type="SUPFAM" id="SSF53300">
    <property type="entry name" value="vWA-like"/>
    <property type="match status" value="1"/>
</dbReference>
<dbReference type="PROSITE" id="PS51257">
    <property type="entry name" value="PROKAR_LIPOPROTEIN"/>
    <property type="match status" value="1"/>
</dbReference>
<dbReference type="STRING" id="78346.BRUM_1583"/>
<dbReference type="InterPro" id="IPR002035">
    <property type="entry name" value="VWF_A"/>
</dbReference>
<dbReference type="AlphaFoldDB" id="A0A087D3Y7"/>
<accession>A0A087D3Y7</accession>
<dbReference type="Pfam" id="PF00092">
    <property type="entry name" value="VWA"/>
    <property type="match status" value="1"/>
</dbReference>
<feature type="chain" id="PRO_5001819807" evidence="1">
    <location>
        <begin position="27"/>
        <end position="560"/>
    </location>
</feature>
<dbReference type="CDD" id="cd00198">
    <property type="entry name" value="vWFA"/>
    <property type="match status" value="1"/>
</dbReference>
<evidence type="ECO:0000313" key="4">
    <source>
        <dbReference type="Proteomes" id="UP000029078"/>
    </source>
</evidence>
<protein>
    <submittedName>
        <fullName evidence="3">von Willebrand factor type A</fullName>
    </submittedName>
</protein>
<sequence>MNMRGIVAAVGAVALAMGLFAGCGSANDGSGASGGASTGDGRTETYTVDGAKDTIRIASGSENKEVGSAIEQAAKRSNVSVTVDYMGSLDIMDALRNKGHHAGRDYDAVWPASSMWITLGDTGHIVKDQVSTSTTPVVFGVKRSKAEHLGWADKDGSTKSVSMKDIIDAVRSGKLSFAMTSATQSNSGASAYMAFLTALRGRGVALTKDDLNDTALRSRMTALLSGVSRSSGSSDWLKDMLVNDPDSYDAMVNYESLVIQADKELTVKGKEPLLAIYPSDGIAIADSPLGYVDRGQGKERAFTRFSAAVTSKDAKKLFEEAGRRTGSDGSLAYGQASKVKDSFRKAWGIVTDTSVLRTIAMPSADVIEQALDLYQTVLRKPSYTLWVVDYSGSMSGKGKSGAVKGLQAALDTDQARASHIEPGDDDVNVFIPFNEQAKVEQTVRGKQTAPLLAAGERRIAAGGADVYNALNVALSNLPGNRNDYTVAIVLLTDGRSKTANRDAFTRQYETEGKGVPIFSVMFGDADSQQLDALAKLSNGKVFDGRTGDMSGIFREVKGYN</sequence>
<proteinExistence type="predicted"/>
<keyword evidence="4" id="KW-1185">Reference proteome</keyword>
<dbReference type="eggNOG" id="COG1840">
    <property type="taxonomic scope" value="Bacteria"/>
</dbReference>
<keyword evidence="1" id="KW-0732">Signal</keyword>
<evidence type="ECO:0000259" key="2">
    <source>
        <dbReference type="Pfam" id="PF00092"/>
    </source>
</evidence>
<dbReference type="eggNOG" id="COG2304">
    <property type="taxonomic scope" value="Bacteria"/>
</dbReference>
<feature type="signal peptide" evidence="1">
    <location>
        <begin position="1"/>
        <end position="26"/>
    </location>
</feature>
<dbReference type="EMBL" id="JGZL01000004">
    <property type="protein sequence ID" value="KFI90237.1"/>
    <property type="molecule type" value="Genomic_DNA"/>
</dbReference>
<dbReference type="SUPFAM" id="SSF53850">
    <property type="entry name" value="Periplasmic binding protein-like II"/>
    <property type="match status" value="1"/>
</dbReference>
<organism evidence="3 4">
    <name type="scientific">Bifidobacterium ruminantium</name>
    <dbReference type="NCBI Taxonomy" id="78346"/>
    <lineage>
        <taxon>Bacteria</taxon>
        <taxon>Bacillati</taxon>
        <taxon>Actinomycetota</taxon>
        <taxon>Actinomycetes</taxon>
        <taxon>Bifidobacteriales</taxon>
        <taxon>Bifidobacteriaceae</taxon>
        <taxon>Bifidobacterium</taxon>
    </lineage>
</organism>
<comment type="caution">
    <text evidence="3">The sequence shown here is derived from an EMBL/GenBank/DDBJ whole genome shotgun (WGS) entry which is preliminary data.</text>
</comment>
<dbReference type="Pfam" id="PF13531">
    <property type="entry name" value="SBP_bac_11"/>
    <property type="match status" value="1"/>
</dbReference>
<name>A0A087D3Y7_BIFRU</name>
<dbReference type="InterPro" id="IPR036465">
    <property type="entry name" value="vWFA_dom_sf"/>
</dbReference>
<evidence type="ECO:0000256" key="1">
    <source>
        <dbReference type="SAM" id="SignalP"/>
    </source>
</evidence>
<gene>
    <name evidence="3" type="ORF">BRUM_1583</name>
</gene>
<dbReference type="Gene3D" id="3.40.50.410">
    <property type="entry name" value="von Willebrand factor, type A domain"/>
    <property type="match status" value="1"/>
</dbReference>
<reference evidence="3 4" key="1">
    <citation type="submission" date="2014-03" db="EMBL/GenBank/DDBJ databases">
        <title>Genomics of Bifidobacteria.</title>
        <authorList>
            <person name="Ventura M."/>
            <person name="Milani C."/>
            <person name="Lugli G.A."/>
        </authorList>
    </citation>
    <scope>NUCLEOTIDE SEQUENCE [LARGE SCALE GENOMIC DNA]</scope>
    <source>
        <strain evidence="3 4">LMG 21811</strain>
    </source>
</reference>
<feature type="domain" description="VWFA" evidence="2">
    <location>
        <begin position="387"/>
        <end position="542"/>
    </location>
</feature>
<evidence type="ECO:0000313" key="3">
    <source>
        <dbReference type="EMBL" id="KFI90237.1"/>
    </source>
</evidence>